<name>A0A6A4WNL8_AMPAM</name>
<organism evidence="7 8">
    <name type="scientific">Amphibalanus amphitrite</name>
    <name type="common">Striped barnacle</name>
    <name type="synonym">Balanus amphitrite</name>
    <dbReference type="NCBI Taxonomy" id="1232801"/>
    <lineage>
        <taxon>Eukaryota</taxon>
        <taxon>Metazoa</taxon>
        <taxon>Ecdysozoa</taxon>
        <taxon>Arthropoda</taxon>
        <taxon>Crustacea</taxon>
        <taxon>Multicrustacea</taxon>
        <taxon>Cirripedia</taxon>
        <taxon>Thoracica</taxon>
        <taxon>Thoracicalcarea</taxon>
        <taxon>Balanomorpha</taxon>
        <taxon>Balanoidea</taxon>
        <taxon>Balanidae</taxon>
        <taxon>Amphibalaninae</taxon>
        <taxon>Amphibalanus</taxon>
    </lineage>
</organism>
<dbReference type="EMBL" id="VIIS01000623">
    <property type="protein sequence ID" value="KAF0306889.1"/>
    <property type="molecule type" value="Genomic_DNA"/>
</dbReference>
<evidence type="ECO:0000256" key="2">
    <source>
        <dbReference type="ARBA" id="ARBA00022801"/>
    </source>
</evidence>
<dbReference type="InterPro" id="IPR036543">
    <property type="entry name" value="Guanylate-bd_C_sf"/>
</dbReference>
<dbReference type="Proteomes" id="UP000440578">
    <property type="component" value="Unassembled WGS sequence"/>
</dbReference>
<dbReference type="GO" id="GO:0003924">
    <property type="term" value="F:GTPase activity"/>
    <property type="evidence" value="ECO:0007669"/>
    <property type="project" value="InterPro"/>
</dbReference>
<keyword evidence="2" id="KW-0378">Hydrolase</keyword>
<gene>
    <name evidence="7" type="primary">Atl1</name>
    <name evidence="7" type="ORF">FJT64_021663</name>
</gene>
<reference evidence="7 8" key="1">
    <citation type="submission" date="2019-07" db="EMBL/GenBank/DDBJ databases">
        <title>Draft genome assembly of a fouling barnacle, Amphibalanus amphitrite (Darwin, 1854): The first reference genome for Thecostraca.</title>
        <authorList>
            <person name="Kim W."/>
        </authorList>
    </citation>
    <scope>NUCLEOTIDE SEQUENCE [LARGE SCALE GENOMIC DNA]</scope>
    <source>
        <strain evidence="7">SNU_AA5</strain>
        <tissue evidence="7">Soma without cirri and trophi</tissue>
    </source>
</reference>
<evidence type="ECO:0000256" key="1">
    <source>
        <dbReference type="ARBA" id="ARBA00022741"/>
    </source>
</evidence>
<proteinExistence type="inferred from homology"/>
<sequence>MAAEEDRAMPLFAADPDSGELRLQEATLERVLLSDQLRDSPVIPISITGAFRRGKSFLLNVLLRYLRSQSAGGGGDWLEDAPLTGFPWRGGRQAHTRDLQLWSRPLPVTLADGRTAHVLLVDSQGAFDNVSTPTESVVMRALAGLLSGVQVLNVSRQPQSDDLQQARLCAEYARLLASAAGAPHRTPRLVLLVRDWAFPAEEPYGAEGGRHILGHWLAGGDIEDGGDGTDIDTAADWGLAAEELECFLLPHPGAAAAGGDPEFSGAASQLAPEFAERLREFAEWLLDAARLPVREIDGRPLTGAALAALCRSLSEHAARLPPQLEAAADHLAAAAARRAVQAALRSYTTRLEEATAAESLSETRLQQVHREAESEARQTLVACPGADSHNAALAEASSAAYESAMLAALPADGPSVTDVRLSEAHAAAVRAALQHFDSGRDGAGPAAEQQRSALCGRLEGQLAGHRTRNAALRQQEAAAAAAELTRQAVARAQTQYQQQMVAAGELAEPALRQAHQAAAAAAAATAGAAGQAQLSGWLAAQLEPRLQAARQREKQELERKQAEAQAQLQAAQAICGPRHRGITIRIGKKKFSIR</sequence>
<dbReference type="SUPFAM" id="SSF52540">
    <property type="entry name" value="P-loop containing nucleoside triphosphate hydrolases"/>
    <property type="match status" value="1"/>
</dbReference>
<dbReference type="AlphaFoldDB" id="A0A6A4WNL8"/>
<evidence type="ECO:0000256" key="4">
    <source>
        <dbReference type="PROSITE-ProRule" id="PRU01052"/>
    </source>
</evidence>
<comment type="caution">
    <text evidence="7">The sequence shown here is derived from an EMBL/GenBank/DDBJ whole genome shotgun (WGS) entry which is preliminary data.</text>
</comment>
<feature type="coiled-coil region" evidence="5">
    <location>
        <begin position="543"/>
        <end position="574"/>
    </location>
</feature>
<dbReference type="Gene3D" id="3.40.50.300">
    <property type="entry name" value="P-loop containing nucleotide triphosphate hydrolases"/>
    <property type="match status" value="1"/>
</dbReference>
<evidence type="ECO:0000256" key="3">
    <source>
        <dbReference type="ARBA" id="ARBA00023134"/>
    </source>
</evidence>
<evidence type="ECO:0000256" key="5">
    <source>
        <dbReference type="SAM" id="Coils"/>
    </source>
</evidence>
<evidence type="ECO:0000313" key="7">
    <source>
        <dbReference type="EMBL" id="KAF0306889.1"/>
    </source>
</evidence>
<dbReference type="PROSITE" id="PS51715">
    <property type="entry name" value="G_GB1_RHD3"/>
    <property type="match status" value="1"/>
</dbReference>
<dbReference type="PANTHER" id="PTHR10751">
    <property type="entry name" value="GUANYLATE BINDING PROTEIN"/>
    <property type="match status" value="1"/>
</dbReference>
<dbReference type="GO" id="GO:0005525">
    <property type="term" value="F:GTP binding"/>
    <property type="evidence" value="ECO:0007669"/>
    <property type="project" value="UniProtKB-KW"/>
</dbReference>
<dbReference type="OrthoDB" id="546463at2759"/>
<protein>
    <submittedName>
        <fullName evidence="7">Atlastin-1</fullName>
    </submittedName>
</protein>
<accession>A0A6A4WNL8</accession>
<evidence type="ECO:0000259" key="6">
    <source>
        <dbReference type="PROSITE" id="PS51715"/>
    </source>
</evidence>
<dbReference type="SUPFAM" id="SSF48340">
    <property type="entry name" value="Interferon-induced guanylate-binding protein 1 (GBP1), C-terminal domain"/>
    <property type="match status" value="1"/>
</dbReference>
<keyword evidence="1" id="KW-0547">Nucleotide-binding</keyword>
<feature type="domain" description="GB1/RHD3-type G" evidence="6">
    <location>
        <begin position="39"/>
        <end position="290"/>
    </location>
</feature>
<keyword evidence="8" id="KW-1185">Reference proteome</keyword>
<dbReference type="Pfam" id="PF02263">
    <property type="entry name" value="GBP"/>
    <property type="match status" value="1"/>
</dbReference>
<keyword evidence="3" id="KW-0342">GTP-binding</keyword>
<dbReference type="InterPro" id="IPR015894">
    <property type="entry name" value="Guanylate-bd_N"/>
</dbReference>
<dbReference type="InterPro" id="IPR030386">
    <property type="entry name" value="G_GB1_RHD3_dom"/>
</dbReference>
<comment type="similarity">
    <text evidence="4">Belongs to the TRAFAC class dynamin-like GTPase superfamily. GB1/RHD3 GTPase family.</text>
</comment>
<evidence type="ECO:0000313" key="8">
    <source>
        <dbReference type="Proteomes" id="UP000440578"/>
    </source>
</evidence>
<keyword evidence="5" id="KW-0175">Coiled coil</keyword>
<dbReference type="InterPro" id="IPR027417">
    <property type="entry name" value="P-loop_NTPase"/>
</dbReference>